<dbReference type="OrthoDB" id="202203at2759"/>
<dbReference type="PANTHER" id="PTHR43735:SF3">
    <property type="entry name" value="FERROPTOSIS SUPPRESSOR PROTEIN 1"/>
    <property type="match status" value="1"/>
</dbReference>
<dbReference type="Proteomes" id="UP000253664">
    <property type="component" value="Unassembled WGS sequence"/>
</dbReference>
<dbReference type="InterPro" id="IPR023753">
    <property type="entry name" value="FAD/NAD-binding_dom"/>
</dbReference>
<evidence type="ECO:0000256" key="2">
    <source>
        <dbReference type="ARBA" id="ARBA00022630"/>
    </source>
</evidence>
<evidence type="ECO:0000259" key="5">
    <source>
        <dbReference type="Pfam" id="PF07992"/>
    </source>
</evidence>
<dbReference type="SUPFAM" id="SSF51905">
    <property type="entry name" value="FAD/NAD(P)-binding domain"/>
    <property type="match status" value="1"/>
</dbReference>
<dbReference type="AlphaFoldDB" id="A0A367L4T1"/>
<reference evidence="6 7" key="1">
    <citation type="journal article" date="2015" name="BMC Genomics">
        <title>Insights from the genome of Ophiocordyceps polyrhachis-furcata to pathogenicity and host specificity in insect fungi.</title>
        <authorList>
            <person name="Wichadakul D."/>
            <person name="Kobmoo N."/>
            <person name="Ingsriswang S."/>
            <person name="Tangphatsornruang S."/>
            <person name="Chantasingh D."/>
            <person name="Luangsa-ard J.J."/>
            <person name="Eurwilaichitr L."/>
        </authorList>
    </citation>
    <scope>NUCLEOTIDE SEQUENCE [LARGE SCALE GENOMIC DNA]</scope>
    <source>
        <strain evidence="6 7">BCC 54312</strain>
    </source>
</reference>
<dbReference type="GO" id="GO:0005737">
    <property type="term" value="C:cytoplasm"/>
    <property type="evidence" value="ECO:0007669"/>
    <property type="project" value="TreeGrafter"/>
</dbReference>
<feature type="domain" description="FAD/NAD(P)-binding" evidence="5">
    <location>
        <begin position="4"/>
        <end position="292"/>
    </location>
</feature>
<evidence type="ECO:0000256" key="1">
    <source>
        <dbReference type="ARBA" id="ARBA00006442"/>
    </source>
</evidence>
<dbReference type="InterPro" id="IPR036188">
    <property type="entry name" value="FAD/NAD-bd_sf"/>
</dbReference>
<dbReference type="PRINTS" id="PR00411">
    <property type="entry name" value="PNDRDTASEI"/>
</dbReference>
<keyword evidence="3" id="KW-0274">FAD</keyword>
<keyword evidence="2" id="KW-0285">Flavoprotein</keyword>
<dbReference type="GO" id="GO:0004174">
    <property type="term" value="F:electron-transferring-flavoprotein dehydrogenase activity"/>
    <property type="evidence" value="ECO:0007669"/>
    <property type="project" value="TreeGrafter"/>
</dbReference>
<accession>A0A367L4T1</accession>
<evidence type="ECO:0000256" key="3">
    <source>
        <dbReference type="ARBA" id="ARBA00022827"/>
    </source>
</evidence>
<proteinExistence type="inferred from homology"/>
<gene>
    <name evidence="6" type="ORF">L249_3752</name>
</gene>
<dbReference type="EMBL" id="LKCN02000015">
    <property type="protein sequence ID" value="RCI09421.1"/>
    <property type="molecule type" value="Genomic_DNA"/>
</dbReference>
<dbReference type="GO" id="GO:0050660">
    <property type="term" value="F:flavin adenine dinucleotide binding"/>
    <property type="evidence" value="ECO:0007669"/>
    <property type="project" value="TreeGrafter"/>
</dbReference>
<sequence length="375" mass="40073">MPKTVLILGGSLAGLAVTHRLLKYTRPHVQDLRVVVVSKVNSHFYWNLASVRAVIPDLVQDSQLLQPIEPGLRQYPPDSVDFIVGAASSINTTAQRVHVSVIDGDDREIKYDYLVIATGADAADKDMPWKASGSYEDCLTSLHRTAERIRTAEHVVVGGGGATGVEVAAEIKYEFPSKTVVILNSSDTLVAGDSSAAAVESELRRLGVVVTKGVRGTPSDDAPRPDGKTVVHLSDGGFLLTDLYLPTTGLSPNTGFLPAHWLTDGGYVDVDECMRVPGASGVWALGDVVSKPRAGFLFTEAQAAGVASNIDLVLKGKGQRSVSAPYLDIFICSIGRDRGAGRIGPIPVPFFFIWAVKGRSLGMERTAKYANGTMW</sequence>
<dbReference type="STRING" id="1330021.A0A367L4T1"/>
<evidence type="ECO:0000256" key="4">
    <source>
        <dbReference type="ARBA" id="ARBA00023002"/>
    </source>
</evidence>
<dbReference type="Gene3D" id="3.50.50.100">
    <property type="match status" value="1"/>
</dbReference>
<dbReference type="Pfam" id="PF07992">
    <property type="entry name" value="Pyr_redox_2"/>
    <property type="match status" value="1"/>
</dbReference>
<dbReference type="PANTHER" id="PTHR43735">
    <property type="entry name" value="APOPTOSIS-INDUCING FACTOR 1"/>
    <property type="match status" value="1"/>
</dbReference>
<protein>
    <recommendedName>
        <fullName evidence="5">FAD/NAD(P)-binding domain-containing protein</fullName>
    </recommendedName>
</protein>
<dbReference type="PRINTS" id="PR00368">
    <property type="entry name" value="FADPNR"/>
</dbReference>
<organism evidence="6 7">
    <name type="scientific">Ophiocordyceps polyrhachis-furcata BCC 54312</name>
    <dbReference type="NCBI Taxonomy" id="1330021"/>
    <lineage>
        <taxon>Eukaryota</taxon>
        <taxon>Fungi</taxon>
        <taxon>Dikarya</taxon>
        <taxon>Ascomycota</taxon>
        <taxon>Pezizomycotina</taxon>
        <taxon>Sordariomycetes</taxon>
        <taxon>Hypocreomycetidae</taxon>
        <taxon>Hypocreales</taxon>
        <taxon>Ophiocordycipitaceae</taxon>
        <taxon>Ophiocordyceps</taxon>
    </lineage>
</organism>
<comment type="caution">
    <text evidence="6">The sequence shown here is derived from an EMBL/GenBank/DDBJ whole genome shotgun (WGS) entry which is preliminary data.</text>
</comment>
<keyword evidence="7" id="KW-1185">Reference proteome</keyword>
<evidence type="ECO:0000313" key="7">
    <source>
        <dbReference type="Proteomes" id="UP000253664"/>
    </source>
</evidence>
<keyword evidence="4" id="KW-0560">Oxidoreductase</keyword>
<comment type="similarity">
    <text evidence="1">Belongs to the FAD-dependent oxidoreductase family.</text>
</comment>
<evidence type="ECO:0000313" key="6">
    <source>
        <dbReference type="EMBL" id="RCI09421.1"/>
    </source>
</evidence>
<name>A0A367L4T1_9HYPO</name>